<evidence type="ECO:0000259" key="2">
    <source>
        <dbReference type="Pfam" id="PF11181"/>
    </source>
</evidence>
<name>A0A8J3Z0R5_9ACTN</name>
<reference evidence="3" key="1">
    <citation type="submission" date="2021-01" db="EMBL/GenBank/DDBJ databases">
        <title>Whole genome shotgun sequence of Virgisporangium aurantiacum NBRC 16421.</title>
        <authorList>
            <person name="Komaki H."/>
            <person name="Tamura T."/>
        </authorList>
    </citation>
    <scope>NUCLEOTIDE SEQUENCE</scope>
    <source>
        <strain evidence="3">NBRC 16421</strain>
    </source>
</reference>
<accession>A0A8J3Z0R5</accession>
<proteinExistence type="predicted"/>
<keyword evidence="4" id="KW-1185">Reference proteome</keyword>
<keyword evidence="1" id="KW-0472">Membrane</keyword>
<dbReference type="Pfam" id="PF11181">
    <property type="entry name" value="YflT"/>
    <property type="match status" value="1"/>
</dbReference>
<sequence length="161" mass="17185">MGIDSVTNGFVDSYSGAGRTVVATFGSYAEAERTVDRLSDEGFPVQYTDIVGRELRLVERVSGRLTTAGAAWAGAGTGAWFGLFIGLLVGLFTPTPIWLGLILGGVLIGGIWGAVFGFVAHRALRGRRDFASARGLVADRYELTVVDAWAELAQQMLARSR</sequence>
<dbReference type="RefSeq" id="WP_239151451.1">
    <property type="nucleotide sequence ID" value="NZ_BOPG01000012.1"/>
</dbReference>
<feature type="transmembrane region" description="Helical" evidence="1">
    <location>
        <begin position="97"/>
        <end position="120"/>
    </location>
</feature>
<comment type="caution">
    <text evidence="3">The sequence shown here is derived from an EMBL/GenBank/DDBJ whole genome shotgun (WGS) entry which is preliminary data.</text>
</comment>
<gene>
    <name evidence="3" type="ORF">Vau01_018630</name>
</gene>
<evidence type="ECO:0000313" key="3">
    <source>
        <dbReference type="EMBL" id="GIJ54347.1"/>
    </source>
</evidence>
<dbReference type="Proteomes" id="UP000612585">
    <property type="component" value="Unassembled WGS sequence"/>
</dbReference>
<protein>
    <submittedName>
        <fullName evidence="3">Membrane protein</fullName>
    </submittedName>
</protein>
<dbReference type="EMBL" id="BOPG01000012">
    <property type="protein sequence ID" value="GIJ54347.1"/>
    <property type="molecule type" value="Genomic_DNA"/>
</dbReference>
<keyword evidence="1" id="KW-0812">Transmembrane</keyword>
<feature type="domain" description="General stress protein 17M-like" evidence="2">
    <location>
        <begin position="21"/>
        <end position="106"/>
    </location>
</feature>
<dbReference type="InterPro" id="IPR025889">
    <property type="entry name" value="GSP17M-like_dom"/>
</dbReference>
<evidence type="ECO:0000256" key="1">
    <source>
        <dbReference type="SAM" id="Phobius"/>
    </source>
</evidence>
<dbReference type="AlphaFoldDB" id="A0A8J3Z0R5"/>
<organism evidence="3 4">
    <name type="scientific">Virgisporangium aurantiacum</name>
    <dbReference type="NCBI Taxonomy" id="175570"/>
    <lineage>
        <taxon>Bacteria</taxon>
        <taxon>Bacillati</taxon>
        <taxon>Actinomycetota</taxon>
        <taxon>Actinomycetes</taxon>
        <taxon>Micromonosporales</taxon>
        <taxon>Micromonosporaceae</taxon>
        <taxon>Virgisporangium</taxon>
    </lineage>
</organism>
<feature type="transmembrane region" description="Helical" evidence="1">
    <location>
        <begin position="70"/>
        <end position="91"/>
    </location>
</feature>
<evidence type="ECO:0000313" key="4">
    <source>
        <dbReference type="Proteomes" id="UP000612585"/>
    </source>
</evidence>
<keyword evidence="1" id="KW-1133">Transmembrane helix</keyword>